<gene>
    <name evidence="3" type="ORF">H8S62_09030</name>
</gene>
<dbReference type="Proteomes" id="UP000607645">
    <property type="component" value="Unassembled WGS sequence"/>
</dbReference>
<sequence length="131" mass="15252">MELTLSLTLDNGAIQLFWTYFIRFFVFVNGMRLDRLHEMYRPCLVNGNTPGGAVFFRPAGSFFAGIRTDYREYPRRPNGKIPAIGRVDLFIQGLGFISSFLHVQPQKEDKRRRSRQRSPLPRPFQLKPSSR</sequence>
<organism evidence="3 4">
    <name type="scientific">Lawsonibacter faecis</name>
    <dbReference type="NCBI Taxonomy" id="2763052"/>
    <lineage>
        <taxon>Bacteria</taxon>
        <taxon>Bacillati</taxon>
        <taxon>Bacillota</taxon>
        <taxon>Clostridia</taxon>
        <taxon>Eubacteriales</taxon>
        <taxon>Oscillospiraceae</taxon>
        <taxon>Lawsonibacter</taxon>
    </lineage>
</organism>
<keyword evidence="4" id="KW-1185">Reference proteome</keyword>
<dbReference type="AlphaFoldDB" id="A0A8J6MCR6"/>
<keyword evidence="2" id="KW-0472">Membrane</keyword>
<comment type="caution">
    <text evidence="3">The sequence shown here is derived from an EMBL/GenBank/DDBJ whole genome shotgun (WGS) entry which is preliminary data.</text>
</comment>
<name>A0A8J6MCR6_9FIRM</name>
<dbReference type="EMBL" id="JACOPQ010000006">
    <property type="protein sequence ID" value="MBC5737151.1"/>
    <property type="molecule type" value="Genomic_DNA"/>
</dbReference>
<feature type="compositionally biased region" description="Low complexity" evidence="1">
    <location>
        <begin position="117"/>
        <end position="131"/>
    </location>
</feature>
<evidence type="ECO:0000256" key="2">
    <source>
        <dbReference type="SAM" id="Phobius"/>
    </source>
</evidence>
<evidence type="ECO:0000256" key="1">
    <source>
        <dbReference type="SAM" id="MobiDB-lite"/>
    </source>
</evidence>
<reference evidence="3" key="1">
    <citation type="submission" date="2020-08" db="EMBL/GenBank/DDBJ databases">
        <title>Genome public.</title>
        <authorList>
            <person name="Liu C."/>
            <person name="Sun Q."/>
        </authorList>
    </citation>
    <scope>NUCLEOTIDE SEQUENCE</scope>
    <source>
        <strain evidence="3">NSJ-52</strain>
    </source>
</reference>
<evidence type="ECO:0000313" key="4">
    <source>
        <dbReference type="Proteomes" id="UP000607645"/>
    </source>
</evidence>
<keyword evidence="2" id="KW-1133">Transmembrane helix</keyword>
<feature type="region of interest" description="Disordered" evidence="1">
    <location>
        <begin position="105"/>
        <end position="131"/>
    </location>
</feature>
<accession>A0A8J6MCR6</accession>
<dbReference type="RefSeq" id="WP_186919085.1">
    <property type="nucleotide sequence ID" value="NZ_JACOPQ010000006.1"/>
</dbReference>
<evidence type="ECO:0000313" key="3">
    <source>
        <dbReference type="EMBL" id="MBC5737151.1"/>
    </source>
</evidence>
<keyword evidence="2" id="KW-0812">Transmembrane</keyword>
<proteinExistence type="predicted"/>
<protein>
    <submittedName>
        <fullName evidence="3">Uncharacterized protein</fullName>
    </submittedName>
</protein>
<feature type="transmembrane region" description="Helical" evidence="2">
    <location>
        <begin position="12"/>
        <end position="31"/>
    </location>
</feature>